<proteinExistence type="predicted"/>
<dbReference type="AlphaFoldDB" id="A0A5B7JEE2"/>
<evidence type="ECO:0000313" key="2">
    <source>
        <dbReference type="EMBL" id="MPC91727.1"/>
    </source>
</evidence>
<evidence type="ECO:0000313" key="3">
    <source>
        <dbReference type="Proteomes" id="UP000324222"/>
    </source>
</evidence>
<reference evidence="2 3" key="1">
    <citation type="submission" date="2019-05" db="EMBL/GenBank/DDBJ databases">
        <title>Another draft genome of Portunus trituberculatus and its Hox gene families provides insights of decapod evolution.</title>
        <authorList>
            <person name="Jeong J.-H."/>
            <person name="Song I."/>
            <person name="Kim S."/>
            <person name="Choi T."/>
            <person name="Kim D."/>
            <person name="Ryu S."/>
            <person name="Kim W."/>
        </authorList>
    </citation>
    <scope>NUCLEOTIDE SEQUENCE [LARGE SCALE GENOMIC DNA]</scope>
    <source>
        <tissue evidence="2">Muscle</tissue>
    </source>
</reference>
<dbReference type="EMBL" id="VSRR010088767">
    <property type="protein sequence ID" value="MPC91727.1"/>
    <property type="molecule type" value="Genomic_DNA"/>
</dbReference>
<name>A0A5B7JEE2_PORTR</name>
<accession>A0A5B7JEE2</accession>
<protein>
    <submittedName>
        <fullName evidence="2">Uncharacterized protein</fullName>
    </submittedName>
</protein>
<dbReference type="Proteomes" id="UP000324222">
    <property type="component" value="Unassembled WGS sequence"/>
</dbReference>
<evidence type="ECO:0000256" key="1">
    <source>
        <dbReference type="SAM" id="MobiDB-lite"/>
    </source>
</evidence>
<feature type="region of interest" description="Disordered" evidence="1">
    <location>
        <begin position="82"/>
        <end position="135"/>
    </location>
</feature>
<keyword evidence="3" id="KW-1185">Reference proteome</keyword>
<comment type="caution">
    <text evidence="2">The sequence shown here is derived from an EMBL/GenBank/DDBJ whole genome shotgun (WGS) entry which is preliminary data.</text>
</comment>
<sequence>MPCVAVQRRQEDRHQSVQRTNSDETLRHRDEYECCSIFKATPVCMEYIHTAAGRATQVKLEEGVTFRCVWCARTCAGRRFPVASRPPSPPLRVTTCSAPPPNPPWGGRVVEQQDTFKRQPAGPSAAGPEASTVLP</sequence>
<gene>
    <name evidence="2" type="ORF">E2C01_086783</name>
</gene>
<feature type="compositionally biased region" description="Low complexity" evidence="1">
    <location>
        <begin position="120"/>
        <end position="135"/>
    </location>
</feature>
<organism evidence="2 3">
    <name type="scientific">Portunus trituberculatus</name>
    <name type="common">Swimming crab</name>
    <name type="synonym">Neptunus trituberculatus</name>
    <dbReference type="NCBI Taxonomy" id="210409"/>
    <lineage>
        <taxon>Eukaryota</taxon>
        <taxon>Metazoa</taxon>
        <taxon>Ecdysozoa</taxon>
        <taxon>Arthropoda</taxon>
        <taxon>Crustacea</taxon>
        <taxon>Multicrustacea</taxon>
        <taxon>Malacostraca</taxon>
        <taxon>Eumalacostraca</taxon>
        <taxon>Eucarida</taxon>
        <taxon>Decapoda</taxon>
        <taxon>Pleocyemata</taxon>
        <taxon>Brachyura</taxon>
        <taxon>Eubrachyura</taxon>
        <taxon>Portunoidea</taxon>
        <taxon>Portunidae</taxon>
        <taxon>Portuninae</taxon>
        <taxon>Portunus</taxon>
    </lineage>
</organism>